<name>H2J3M0_MARPK</name>
<dbReference type="EMBL" id="CP003257">
    <property type="protein sequence ID" value="AEX84664.1"/>
    <property type="molecule type" value="Genomic_DNA"/>
</dbReference>
<dbReference type="Pfam" id="PF04055">
    <property type="entry name" value="Radical_SAM"/>
    <property type="match status" value="1"/>
</dbReference>
<evidence type="ECO:0000256" key="6">
    <source>
        <dbReference type="ARBA" id="ARBA00023004"/>
    </source>
</evidence>
<evidence type="ECO:0000256" key="1">
    <source>
        <dbReference type="ARBA" id="ARBA00001966"/>
    </source>
</evidence>
<sequence>MKNKILLLSPKVNLIKTNKGAILKRVGGSNLIFLSQTEALFLSLCDGTKTFEDISEKISNLYEVSIDIVKNDLHILIDKFNKINIINFLPQKLHKRLSKYTENEYLFIPEIDSPIIIPHKINSIGFSLTDYCPLNCNYCFGNFNSNNTKKYLPTEKVISIIEEAEELGKVEYVSLSGGDPIAHSGLAKIINFLEKKRINYEVSTKGTILSKEKIIELVDAGLRNIQISIDAWEPEKWSRITGLKKEDFNKVIEAFYWCNVFNIKTRGRITLSKENLNDLEILFQKLPFLGVEEIRVVPILPIGRGILSQTLTENEIKYAISLKEKYEKIYNGSIKITYGLQKFAKNITCGGAKVAMQICSDGEVILCDVVEGINKSAFSYGNIFEKSIKDIWFSEKANRFRYNLDLKECIQCDKFSTCNGGCRAVAYKYYGDINKHDPRCLNYSEKKEGELFIWKKEEMTTN</sequence>
<dbReference type="Gene3D" id="3.20.20.70">
    <property type="entry name" value="Aldolase class I"/>
    <property type="match status" value="1"/>
</dbReference>
<evidence type="ECO:0000256" key="4">
    <source>
        <dbReference type="ARBA" id="ARBA00022723"/>
    </source>
</evidence>
<dbReference type="RefSeq" id="WP_014295736.1">
    <property type="nucleotide sequence ID" value="NC_016751.1"/>
</dbReference>
<keyword evidence="7" id="KW-0411">Iron-sulfur</keyword>
<dbReference type="GO" id="GO:0032324">
    <property type="term" value="P:molybdopterin cofactor biosynthetic process"/>
    <property type="evidence" value="ECO:0007669"/>
    <property type="project" value="UniProtKB-ARBA"/>
</dbReference>
<dbReference type="SMART" id="SM00729">
    <property type="entry name" value="Elp3"/>
    <property type="match status" value="1"/>
</dbReference>
<dbReference type="PROSITE" id="PS51918">
    <property type="entry name" value="RADICAL_SAM"/>
    <property type="match status" value="1"/>
</dbReference>
<organism evidence="9 10">
    <name type="scientific">Marinitoga piezophila (strain DSM 14283 / JCM 11233 / KA3)</name>
    <dbReference type="NCBI Taxonomy" id="443254"/>
    <lineage>
        <taxon>Bacteria</taxon>
        <taxon>Thermotogati</taxon>
        <taxon>Thermotogota</taxon>
        <taxon>Thermotogae</taxon>
        <taxon>Petrotogales</taxon>
        <taxon>Petrotogaceae</taxon>
        <taxon>Marinitoga</taxon>
    </lineage>
</organism>
<dbReference type="KEGG" id="mpz:Marpi_0212"/>
<reference evidence="10" key="2">
    <citation type="submission" date="2012-01" db="EMBL/GenBank/DDBJ databases">
        <title>Complete sequence of chromosome of Marinitoga piezophila KA3.</title>
        <authorList>
            <person name="Lucas S."/>
            <person name="Han J."/>
            <person name="Lapidus A."/>
            <person name="Cheng J.-F."/>
            <person name="Goodwin L."/>
            <person name="Pitluck S."/>
            <person name="Peters L."/>
            <person name="Mikhailova N."/>
            <person name="Teshima H."/>
            <person name="Detter J.C."/>
            <person name="Han C."/>
            <person name="Tapia R."/>
            <person name="Land M."/>
            <person name="Hauser L."/>
            <person name="Kyrpides N."/>
            <person name="Ivanova N."/>
            <person name="Pagani I."/>
            <person name="Jebbar M."/>
            <person name="Vannier P."/>
            <person name="Oger P."/>
            <person name="Cario A."/>
            <person name="Bartlett D."/>
            <person name="Noll K.M."/>
            <person name="Woyke T."/>
        </authorList>
    </citation>
    <scope>NUCLEOTIDE SEQUENCE [LARGE SCALE GENOMIC DNA]</scope>
    <source>
        <strain evidence="10">DSM 14283 / JCM 11233 / KA3</strain>
    </source>
</reference>
<dbReference type="eggNOG" id="COG0535">
    <property type="taxonomic scope" value="Bacteria"/>
</dbReference>
<keyword evidence="10" id="KW-1185">Reference proteome</keyword>
<dbReference type="InterPro" id="IPR000385">
    <property type="entry name" value="MoaA_NifB_PqqE_Fe-S-bd_CS"/>
</dbReference>
<keyword evidence="2" id="KW-0004">4Fe-4S</keyword>
<dbReference type="PANTHER" id="PTHR11228:SF7">
    <property type="entry name" value="PQQA PEPTIDE CYCLASE"/>
    <property type="match status" value="1"/>
</dbReference>
<dbReference type="SFLD" id="SFLDG01067">
    <property type="entry name" value="SPASM/twitch_domain_containing"/>
    <property type="match status" value="1"/>
</dbReference>
<dbReference type="InterPro" id="IPR058240">
    <property type="entry name" value="rSAM_sf"/>
</dbReference>
<dbReference type="GO" id="GO:0006783">
    <property type="term" value="P:heme biosynthetic process"/>
    <property type="evidence" value="ECO:0007669"/>
    <property type="project" value="TreeGrafter"/>
</dbReference>
<dbReference type="STRING" id="443254.Marpi_0212"/>
<dbReference type="InterPro" id="IPR006638">
    <property type="entry name" value="Elp3/MiaA/NifB-like_rSAM"/>
</dbReference>
<keyword evidence="5" id="KW-0560">Oxidoreductase</keyword>
<feature type="domain" description="Radical SAM core" evidence="8">
    <location>
        <begin position="116"/>
        <end position="341"/>
    </location>
</feature>
<evidence type="ECO:0000256" key="3">
    <source>
        <dbReference type="ARBA" id="ARBA00022691"/>
    </source>
</evidence>
<reference evidence="9 10" key="1">
    <citation type="journal article" date="2012" name="J. Bacteriol.">
        <title>Complete Genome Sequence of the Thermophilic, Piezophilic, Heterotrophic Bacterium Marinitoga piezophila KA3.</title>
        <authorList>
            <person name="Lucas S."/>
            <person name="Han J."/>
            <person name="Lapidus A."/>
            <person name="Cheng J.F."/>
            <person name="Goodwin L.A."/>
            <person name="Pitluck S."/>
            <person name="Peters L."/>
            <person name="Mikhailova N."/>
            <person name="Teshima H."/>
            <person name="Detter J.C."/>
            <person name="Han C."/>
            <person name="Tapia R."/>
            <person name="Land M."/>
            <person name="Hauser L."/>
            <person name="Kyrpides N.C."/>
            <person name="Ivanova N."/>
            <person name="Pagani I."/>
            <person name="Vannier P."/>
            <person name="Oger P."/>
            <person name="Bartlett D.H."/>
            <person name="Noll K.M."/>
            <person name="Woyke T."/>
            <person name="Jebbar M."/>
        </authorList>
    </citation>
    <scope>NUCLEOTIDE SEQUENCE [LARGE SCALE GENOMIC DNA]</scope>
    <source>
        <strain evidence="10">DSM 14283 / JCM 11233 / KA3</strain>
    </source>
</reference>
<dbReference type="InterPro" id="IPR007197">
    <property type="entry name" value="rSAM"/>
</dbReference>
<dbReference type="GO" id="GO:0046872">
    <property type="term" value="F:metal ion binding"/>
    <property type="evidence" value="ECO:0007669"/>
    <property type="project" value="UniProtKB-KW"/>
</dbReference>
<gene>
    <name evidence="9" type="ordered locus">Marpi_0212</name>
</gene>
<evidence type="ECO:0000256" key="2">
    <source>
        <dbReference type="ARBA" id="ARBA00022485"/>
    </source>
</evidence>
<evidence type="ECO:0000313" key="10">
    <source>
        <dbReference type="Proteomes" id="UP000007161"/>
    </source>
</evidence>
<protein>
    <submittedName>
        <fullName evidence="9">Radical SAM additional 4Fe4S-binding domain protein</fullName>
    </submittedName>
</protein>
<dbReference type="HOGENOM" id="CLU_009273_4_2_0"/>
<dbReference type="GO" id="GO:0016491">
    <property type="term" value="F:oxidoreductase activity"/>
    <property type="evidence" value="ECO:0007669"/>
    <property type="project" value="UniProtKB-KW"/>
</dbReference>
<dbReference type="SUPFAM" id="SSF102114">
    <property type="entry name" value="Radical SAM enzymes"/>
    <property type="match status" value="1"/>
</dbReference>
<dbReference type="InterPro" id="IPR050377">
    <property type="entry name" value="Radical_SAM_PqqE_MftC-like"/>
</dbReference>
<dbReference type="PANTHER" id="PTHR11228">
    <property type="entry name" value="RADICAL SAM DOMAIN PROTEIN"/>
    <property type="match status" value="1"/>
</dbReference>
<proteinExistence type="predicted"/>
<evidence type="ECO:0000259" key="8">
    <source>
        <dbReference type="PROSITE" id="PS51918"/>
    </source>
</evidence>
<accession>H2J3M0</accession>
<dbReference type="Pfam" id="PF13186">
    <property type="entry name" value="SPASM"/>
    <property type="match status" value="1"/>
</dbReference>
<dbReference type="CDD" id="cd01335">
    <property type="entry name" value="Radical_SAM"/>
    <property type="match status" value="1"/>
</dbReference>
<keyword evidence="4" id="KW-0479">Metal-binding</keyword>
<evidence type="ECO:0000256" key="7">
    <source>
        <dbReference type="ARBA" id="ARBA00023014"/>
    </source>
</evidence>
<evidence type="ECO:0000313" key="9">
    <source>
        <dbReference type="EMBL" id="AEX84664.1"/>
    </source>
</evidence>
<dbReference type="InterPro" id="IPR013785">
    <property type="entry name" value="Aldolase_TIM"/>
</dbReference>
<dbReference type="PROSITE" id="PS01305">
    <property type="entry name" value="MOAA_NIFB_PQQE"/>
    <property type="match status" value="1"/>
</dbReference>
<keyword evidence="6" id="KW-0408">Iron</keyword>
<dbReference type="Proteomes" id="UP000007161">
    <property type="component" value="Chromosome"/>
</dbReference>
<dbReference type="SFLD" id="SFLDG01386">
    <property type="entry name" value="main_SPASM_domain-containing"/>
    <property type="match status" value="1"/>
</dbReference>
<evidence type="ECO:0000256" key="5">
    <source>
        <dbReference type="ARBA" id="ARBA00023002"/>
    </source>
</evidence>
<dbReference type="GO" id="GO:0051539">
    <property type="term" value="F:4 iron, 4 sulfur cluster binding"/>
    <property type="evidence" value="ECO:0007669"/>
    <property type="project" value="UniProtKB-KW"/>
</dbReference>
<dbReference type="NCBIfam" id="TIGR04085">
    <property type="entry name" value="rSAM_more_4Fe4S"/>
    <property type="match status" value="1"/>
</dbReference>
<dbReference type="AlphaFoldDB" id="H2J3M0"/>
<dbReference type="InterPro" id="IPR023885">
    <property type="entry name" value="4Fe4S-binding_SPASM_dom"/>
</dbReference>
<comment type="cofactor">
    <cofactor evidence="1">
        <name>[4Fe-4S] cluster</name>
        <dbReference type="ChEBI" id="CHEBI:49883"/>
    </cofactor>
</comment>
<dbReference type="OrthoDB" id="49581at2"/>
<dbReference type="SFLD" id="SFLDS00029">
    <property type="entry name" value="Radical_SAM"/>
    <property type="match status" value="1"/>
</dbReference>
<keyword evidence="3" id="KW-0949">S-adenosyl-L-methionine</keyword>